<accession>A0A6G4XUP6</accession>
<sequence length="55" mass="6399">MNAHAARFMSRPDITYVPFREDPQLRWGLVWRTEAEDARIRTLAQVGRELGTVTL</sequence>
<proteinExistence type="predicted"/>
<evidence type="ECO:0000313" key="1">
    <source>
        <dbReference type="EMBL" id="NGO80527.1"/>
    </source>
</evidence>
<dbReference type="AlphaFoldDB" id="A0A6G4XUP6"/>
<name>A0A6G4XUP6_9ACTN</name>
<dbReference type="EMBL" id="JAAKZW010000224">
    <property type="protein sequence ID" value="NGO80527.1"/>
    <property type="molecule type" value="Genomic_DNA"/>
</dbReference>
<reference evidence="1 2" key="1">
    <citation type="submission" date="2020-02" db="EMBL/GenBank/DDBJ databases">
        <title>Whole-genome analyses of novel actinobacteria.</title>
        <authorList>
            <person name="Sahin N."/>
            <person name="Tokatli A."/>
        </authorList>
    </citation>
    <scope>NUCLEOTIDE SEQUENCE [LARGE SCALE GENOMIC DNA]</scope>
    <source>
        <strain evidence="1 2">YC504</strain>
    </source>
</reference>
<dbReference type="RefSeq" id="WP_165335944.1">
    <property type="nucleotide sequence ID" value="NZ_JAAKZW010000224.1"/>
</dbReference>
<evidence type="ECO:0000313" key="2">
    <source>
        <dbReference type="Proteomes" id="UP000481109"/>
    </source>
</evidence>
<evidence type="ECO:0008006" key="3">
    <source>
        <dbReference type="Google" id="ProtNLM"/>
    </source>
</evidence>
<keyword evidence="2" id="KW-1185">Reference proteome</keyword>
<comment type="caution">
    <text evidence="1">The sequence shown here is derived from an EMBL/GenBank/DDBJ whole genome shotgun (WGS) entry which is preliminary data.</text>
</comment>
<organism evidence="1 2">
    <name type="scientific">Streptomyces mesophilus</name>
    <dbReference type="NCBI Taxonomy" id="1775132"/>
    <lineage>
        <taxon>Bacteria</taxon>
        <taxon>Bacillati</taxon>
        <taxon>Actinomycetota</taxon>
        <taxon>Actinomycetes</taxon>
        <taxon>Kitasatosporales</taxon>
        <taxon>Streptomycetaceae</taxon>
        <taxon>Streptomyces</taxon>
    </lineage>
</organism>
<gene>
    <name evidence="1" type="ORF">G6045_33450</name>
</gene>
<dbReference type="Proteomes" id="UP000481109">
    <property type="component" value="Unassembled WGS sequence"/>
</dbReference>
<protein>
    <recommendedName>
        <fullName evidence="3">LysR family transcriptional regulator</fullName>
    </recommendedName>
</protein>